<evidence type="ECO:0000256" key="14">
    <source>
        <dbReference type="ARBA" id="ARBA00049244"/>
    </source>
</evidence>
<keyword evidence="8 16" id="KW-0227">DNA damage</keyword>
<evidence type="ECO:0000256" key="13">
    <source>
        <dbReference type="ARBA" id="ARBA00023204"/>
    </source>
</evidence>
<dbReference type="InterPro" id="IPR002421">
    <property type="entry name" value="5-3_exonuclease"/>
</dbReference>
<dbReference type="Gene3D" id="3.30.70.370">
    <property type="match status" value="1"/>
</dbReference>
<dbReference type="Pfam" id="PF02739">
    <property type="entry name" value="5_3_exonuc_N"/>
    <property type="match status" value="1"/>
</dbReference>
<dbReference type="RefSeq" id="WP_011127569.1">
    <property type="nucleotide sequence ID" value="NC_005070.1"/>
</dbReference>
<dbReference type="InterPro" id="IPR020045">
    <property type="entry name" value="DNA_polI_H3TH"/>
</dbReference>
<evidence type="ECO:0000256" key="4">
    <source>
        <dbReference type="ARBA" id="ARBA00022679"/>
    </source>
</evidence>
<dbReference type="AlphaFoldDB" id="Q7U8B9"/>
<dbReference type="PANTHER" id="PTHR10133">
    <property type="entry name" value="DNA POLYMERASE I"/>
    <property type="match status" value="1"/>
</dbReference>
<dbReference type="GO" id="GO:0006261">
    <property type="term" value="P:DNA-templated DNA replication"/>
    <property type="evidence" value="ECO:0007669"/>
    <property type="project" value="UniProtKB-UniRule"/>
</dbReference>
<feature type="region of interest" description="Disordered" evidence="17">
    <location>
        <begin position="327"/>
        <end position="347"/>
    </location>
</feature>
<dbReference type="CDD" id="cd09898">
    <property type="entry name" value="H3TH_53EXO"/>
    <property type="match status" value="1"/>
</dbReference>
<dbReference type="SMART" id="SM00475">
    <property type="entry name" value="53EXOc"/>
    <property type="match status" value="1"/>
</dbReference>
<dbReference type="InterPro" id="IPR036279">
    <property type="entry name" value="5-3_exonuclease_C_sf"/>
</dbReference>
<keyword evidence="5 16" id="KW-0548">Nucleotidyltransferase</keyword>
<evidence type="ECO:0000256" key="17">
    <source>
        <dbReference type="SAM" id="MobiDB-lite"/>
    </source>
</evidence>
<dbReference type="Gene3D" id="3.40.50.1010">
    <property type="entry name" value="5'-nuclease"/>
    <property type="match status" value="1"/>
</dbReference>
<dbReference type="InterPro" id="IPR012337">
    <property type="entry name" value="RNaseH-like_sf"/>
</dbReference>
<evidence type="ECO:0000256" key="7">
    <source>
        <dbReference type="ARBA" id="ARBA00022722"/>
    </source>
</evidence>
<dbReference type="PRINTS" id="PR00868">
    <property type="entry name" value="DNAPOLI"/>
</dbReference>
<keyword evidence="12 16" id="KW-0238">DNA-binding</keyword>
<dbReference type="Proteomes" id="UP000001422">
    <property type="component" value="Chromosome"/>
</dbReference>
<dbReference type="SUPFAM" id="SSF56672">
    <property type="entry name" value="DNA/RNA polymerases"/>
    <property type="match status" value="1"/>
</dbReference>
<evidence type="ECO:0000259" key="19">
    <source>
        <dbReference type="SMART" id="SM00475"/>
    </source>
</evidence>
<feature type="domain" description="3'-5' exonuclease" evidence="18">
    <location>
        <begin position="361"/>
        <end position="552"/>
    </location>
</feature>
<keyword evidence="13 16" id="KW-0234">DNA repair</keyword>
<evidence type="ECO:0000313" key="21">
    <source>
        <dbReference type="EMBL" id="CAE07217.1"/>
    </source>
</evidence>
<protein>
    <recommendedName>
        <fullName evidence="3 15">DNA polymerase I</fullName>
        <ecNumber evidence="2 15">2.7.7.7</ecNumber>
    </recommendedName>
</protein>
<dbReference type="InterPro" id="IPR036397">
    <property type="entry name" value="RNaseH_sf"/>
</dbReference>
<name>Q7U8B9_PARMW</name>
<accession>Q7U8B9</accession>
<keyword evidence="22" id="KW-1185">Reference proteome</keyword>
<keyword evidence="10 16" id="KW-0269">Exonuclease</keyword>
<dbReference type="GO" id="GO:0008408">
    <property type="term" value="F:3'-5' exonuclease activity"/>
    <property type="evidence" value="ECO:0007669"/>
    <property type="project" value="UniProtKB-UniRule"/>
</dbReference>
<feature type="domain" description="DNA-directed DNA polymerase family A palm" evidence="20">
    <location>
        <begin position="723"/>
        <end position="945"/>
    </location>
</feature>
<evidence type="ECO:0000256" key="15">
    <source>
        <dbReference type="NCBIfam" id="TIGR00593"/>
    </source>
</evidence>
<keyword evidence="7" id="KW-0540">Nuclease</keyword>
<dbReference type="Pfam" id="PF01367">
    <property type="entry name" value="5_3_exonuc"/>
    <property type="match status" value="1"/>
</dbReference>
<dbReference type="Gene3D" id="1.20.1060.10">
    <property type="entry name" value="Taq DNA Polymerase, Chain T, domain 4"/>
    <property type="match status" value="1"/>
</dbReference>
<evidence type="ECO:0000256" key="9">
    <source>
        <dbReference type="ARBA" id="ARBA00022801"/>
    </source>
</evidence>
<comment type="similarity">
    <text evidence="1 16">Belongs to the DNA polymerase type-A family.</text>
</comment>
<dbReference type="CDD" id="cd06139">
    <property type="entry name" value="DNA_polA_I_Ecoli_like_exo"/>
    <property type="match status" value="1"/>
</dbReference>
<dbReference type="SMART" id="SM00279">
    <property type="entry name" value="HhH2"/>
    <property type="match status" value="1"/>
</dbReference>
<comment type="function">
    <text evidence="16">In addition to polymerase activity, this DNA polymerase exhibits 3'-5' and 5'-3' exonuclease activity.</text>
</comment>
<dbReference type="InterPro" id="IPR008918">
    <property type="entry name" value="HhH2"/>
</dbReference>
<dbReference type="CDD" id="cd09859">
    <property type="entry name" value="PIN_53EXO"/>
    <property type="match status" value="1"/>
</dbReference>
<dbReference type="InterPro" id="IPR002298">
    <property type="entry name" value="DNA_polymerase_A"/>
</dbReference>
<evidence type="ECO:0000256" key="8">
    <source>
        <dbReference type="ARBA" id="ARBA00022763"/>
    </source>
</evidence>
<evidence type="ECO:0000256" key="16">
    <source>
        <dbReference type="RuleBase" id="RU004460"/>
    </source>
</evidence>
<dbReference type="SMART" id="SM00482">
    <property type="entry name" value="POLAc"/>
    <property type="match status" value="1"/>
</dbReference>
<dbReference type="Pfam" id="PF01612">
    <property type="entry name" value="DNA_pol_A_exo1"/>
    <property type="match status" value="1"/>
</dbReference>
<keyword evidence="4 16" id="KW-0808">Transferase</keyword>
<dbReference type="GO" id="GO:0003887">
    <property type="term" value="F:DNA-directed DNA polymerase activity"/>
    <property type="evidence" value="ECO:0007669"/>
    <property type="project" value="UniProtKB-UniRule"/>
</dbReference>
<dbReference type="Gene3D" id="3.30.420.10">
    <property type="entry name" value="Ribonuclease H-like superfamily/Ribonuclease H"/>
    <property type="match status" value="1"/>
</dbReference>
<dbReference type="SUPFAM" id="SSF47807">
    <property type="entry name" value="5' to 3' exonuclease, C-terminal subdomain"/>
    <property type="match status" value="1"/>
</dbReference>
<comment type="catalytic activity">
    <reaction evidence="14 16">
        <text>DNA(n) + a 2'-deoxyribonucleoside 5'-triphosphate = DNA(n+1) + diphosphate</text>
        <dbReference type="Rhea" id="RHEA:22508"/>
        <dbReference type="Rhea" id="RHEA-COMP:17339"/>
        <dbReference type="Rhea" id="RHEA-COMP:17340"/>
        <dbReference type="ChEBI" id="CHEBI:33019"/>
        <dbReference type="ChEBI" id="CHEBI:61560"/>
        <dbReference type="ChEBI" id="CHEBI:173112"/>
        <dbReference type="EC" id="2.7.7.7"/>
    </reaction>
</comment>
<feature type="domain" description="5'-3' exonuclease" evidence="19">
    <location>
        <begin position="6"/>
        <end position="289"/>
    </location>
</feature>
<dbReference type="CDD" id="cd08637">
    <property type="entry name" value="DNA_pol_A_pol_I_C"/>
    <property type="match status" value="1"/>
</dbReference>
<dbReference type="NCBIfam" id="NF004397">
    <property type="entry name" value="PRK05755.1"/>
    <property type="match status" value="1"/>
</dbReference>
<evidence type="ECO:0000259" key="18">
    <source>
        <dbReference type="SMART" id="SM00474"/>
    </source>
</evidence>
<reference evidence="21 22" key="1">
    <citation type="journal article" date="2003" name="Nature">
        <title>The genome of a motile marine Synechococcus.</title>
        <authorList>
            <person name="Palenik B."/>
            <person name="Brahamsha B."/>
            <person name="Larimer F."/>
            <person name="Land M."/>
            <person name="Hauser L."/>
            <person name="Chain P."/>
            <person name="Lamerdin J."/>
            <person name="Regala W."/>
            <person name="Allen E.A."/>
            <person name="McCarren J."/>
            <person name="Paulsen I."/>
            <person name="Dufresne A."/>
            <person name="Partensky F."/>
            <person name="Webb E."/>
            <person name="Waterbury J."/>
        </authorList>
    </citation>
    <scope>NUCLEOTIDE SEQUENCE [LARGE SCALE GENOMIC DNA]</scope>
    <source>
        <strain evidence="21 22">WH8102</strain>
    </source>
</reference>
<gene>
    <name evidence="16 21" type="primary">polA</name>
    <name evidence="21" type="ordered locus">SYNW0702</name>
</gene>
<keyword evidence="9 16" id="KW-0378">Hydrolase</keyword>
<evidence type="ECO:0000256" key="6">
    <source>
        <dbReference type="ARBA" id="ARBA00022705"/>
    </source>
</evidence>
<dbReference type="EC" id="2.7.7.7" evidence="2 15"/>
<dbReference type="FunFam" id="1.10.150.20:FF:000003">
    <property type="entry name" value="DNA polymerase I"/>
    <property type="match status" value="1"/>
</dbReference>
<evidence type="ECO:0000256" key="3">
    <source>
        <dbReference type="ARBA" id="ARBA00020311"/>
    </source>
</evidence>
<dbReference type="SUPFAM" id="SSF88723">
    <property type="entry name" value="PIN domain-like"/>
    <property type="match status" value="1"/>
</dbReference>
<dbReference type="FunFam" id="1.20.1060.10:FF:000001">
    <property type="entry name" value="DNA polymerase I"/>
    <property type="match status" value="1"/>
</dbReference>
<sequence length="981" mass="106667">MPEASTKPLLLLVDGHSLAFRSFYAFSKGGEGGLATNDGRPTSVTYGFLKSLLDTGKSLKPEGVAIAFDTAEPTFRHKADANYKAHRDVAPEVFFQDLDQLQEILRHKLDLPLCMAPGYEADDVLGTLANRAADDGWGVRILSGDRDLFQLVDDNRDIAVLYMGGGPYAKNSGPTLIREEGVLGKLGVMPNKVVDLKALTGDSSDNIPGVRGVGPKTAISLLKDNNDLDAVYATLEELEAEGPKASRGAIKGALKGKLRNDKDNAYLSRKLAEILVDIPLPQEPSLPLSTVNAEGLSSCLEDLELNSLLRQVGGFVAAFSEGGYGANADAAAPAQPSSRPKVTKDDRGLEETVGSVPALRPQLIQDTAALQGLVQRLMTCTDTGSPVALDTETTDLNPFKAELVGIGVCWGEELDALAYIPLGHNGSADSQPVQLPLETVVTALAPWLGSEDHPKALQNAKFDRLILMRHGLALDGVVIDTLLADYLRDAAAKHGLELMAEREFGFQPTAYSDLVGKKQTFADVPLEAASQYCAMDVHVTRRLALLLRNQLAAMGAQVLTLLEQVEQPLEPVLAEMEATGIRIDVPYLQELSTEMGTTLERLETEAKEAAGVDFNLASPKQLGELLFDTLGLDRKKSRRTKTGYSTDATVLEKLGDDHPVVPLVLEHRVLSKLKSTYIDALPQLVEAETGRVHTDFNQAVTATGRLSSSNPNLQNIPVRTEYSRRIRKAFLPQAGWTLLSADYSQIELRILTHLSGEEVLQEAYRSGDDVHALTARLLLDKDEVSADERRLGKTINFGVIYGMGAQRFARETGVSQSEAKDFLSKYKQRYPKVFAFLELQERLALSRGYVETILGRRRPFHFDRNGLGRLLGKEPLEIDLDVARRGGMEAQQLRAAANAPIQGSSADIIKVAMVQLQAALTSQGLPARLLLQVHDELVLEVEPDALETTRDMVVRTMENAVKLTVPLVAETGVGANWMEAK</sequence>
<evidence type="ECO:0000256" key="5">
    <source>
        <dbReference type="ARBA" id="ARBA00022695"/>
    </source>
</evidence>
<dbReference type="SMART" id="SM00474">
    <property type="entry name" value="35EXOc"/>
    <property type="match status" value="1"/>
</dbReference>
<dbReference type="HOGENOM" id="CLU_004675_0_0_3"/>
<dbReference type="Pfam" id="PF00476">
    <property type="entry name" value="DNA_pol_A"/>
    <property type="match status" value="1"/>
</dbReference>
<dbReference type="Gene3D" id="1.10.150.20">
    <property type="entry name" value="5' to 3' exonuclease, C-terminal subdomain"/>
    <property type="match status" value="2"/>
</dbReference>
<dbReference type="eggNOG" id="COG0258">
    <property type="taxonomic scope" value="Bacteria"/>
</dbReference>
<dbReference type="GO" id="GO:0003677">
    <property type="term" value="F:DNA binding"/>
    <property type="evidence" value="ECO:0007669"/>
    <property type="project" value="UniProtKB-UniRule"/>
</dbReference>
<dbReference type="eggNOG" id="COG0749">
    <property type="taxonomic scope" value="Bacteria"/>
</dbReference>
<dbReference type="InterPro" id="IPR018320">
    <property type="entry name" value="DNA_polymerase_1"/>
</dbReference>
<dbReference type="NCBIfam" id="TIGR00593">
    <property type="entry name" value="pola"/>
    <property type="match status" value="1"/>
</dbReference>
<evidence type="ECO:0000259" key="20">
    <source>
        <dbReference type="SMART" id="SM00482"/>
    </source>
</evidence>
<evidence type="ECO:0000256" key="1">
    <source>
        <dbReference type="ARBA" id="ARBA00007705"/>
    </source>
</evidence>
<dbReference type="KEGG" id="syw:SYNW0702"/>
<dbReference type="EMBL" id="BX569690">
    <property type="protein sequence ID" value="CAE07217.1"/>
    <property type="molecule type" value="Genomic_DNA"/>
</dbReference>
<dbReference type="GO" id="GO:0008409">
    <property type="term" value="F:5'-3' exonuclease activity"/>
    <property type="evidence" value="ECO:0007669"/>
    <property type="project" value="UniProtKB-UniRule"/>
</dbReference>
<dbReference type="STRING" id="84588.SYNW0702"/>
<evidence type="ECO:0000256" key="12">
    <source>
        <dbReference type="ARBA" id="ARBA00023125"/>
    </source>
</evidence>
<dbReference type="InterPro" id="IPR029060">
    <property type="entry name" value="PIN-like_dom_sf"/>
</dbReference>
<dbReference type="GO" id="GO:0006302">
    <property type="term" value="P:double-strand break repair"/>
    <property type="evidence" value="ECO:0007669"/>
    <property type="project" value="TreeGrafter"/>
</dbReference>
<evidence type="ECO:0000313" key="22">
    <source>
        <dbReference type="Proteomes" id="UP000001422"/>
    </source>
</evidence>
<keyword evidence="11 16" id="KW-0239">DNA-directed DNA polymerase</keyword>
<dbReference type="InterPro" id="IPR020046">
    <property type="entry name" value="5-3_exonucl_a-hlix_arch_N"/>
</dbReference>
<dbReference type="InterPro" id="IPR043502">
    <property type="entry name" value="DNA/RNA_pol_sf"/>
</dbReference>
<organism evidence="21 22">
    <name type="scientific">Parasynechococcus marenigrum (strain WH8102)</name>
    <dbReference type="NCBI Taxonomy" id="84588"/>
    <lineage>
        <taxon>Bacteria</taxon>
        <taxon>Bacillati</taxon>
        <taxon>Cyanobacteriota</taxon>
        <taxon>Cyanophyceae</taxon>
        <taxon>Synechococcales</taxon>
        <taxon>Prochlorococcaceae</taxon>
        <taxon>Parasynechococcus</taxon>
        <taxon>Parasynechococcus marenigrum</taxon>
    </lineage>
</organism>
<keyword evidence="6 16" id="KW-0235">DNA replication</keyword>
<dbReference type="InterPro" id="IPR002562">
    <property type="entry name" value="3'-5'_exonuclease_dom"/>
</dbReference>
<evidence type="ECO:0000256" key="10">
    <source>
        <dbReference type="ARBA" id="ARBA00022839"/>
    </source>
</evidence>
<dbReference type="PANTHER" id="PTHR10133:SF27">
    <property type="entry name" value="DNA POLYMERASE NU"/>
    <property type="match status" value="1"/>
</dbReference>
<proteinExistence type="inferred from homology"/>
<dbReference type="InterPro" id="IPR001098">
    <property type="entry name" value="DNA-dir_DNA_pol_A_palm_dom"/>
</dbReference>
<dbReference type="SUPFAM" id="SSF53098">
    <property type="entry name" value="Ribonuclease H-like"/>
    <property type="match status" value="1"/>
</dbReference>
<evidence type="ECO:0000256" key="11">
    <source>
        <dbReference type="ARBA" id="ARBA00022932"/>
    </source>
</evidence>
<evidence type="ECO:0000256" key="2">
    <source>
        <dbReference type="ARBA" id="ARBA00012417"/>
    </source>
</evidence>